<dbReference type="EMBL" id="BAABAS010000004">
    <property type="protein sequence ID" value="GAA4226434.1"/>
    <property type="molecule type" value="Genomic_DNA"/>
</dbReference>
<organism evidence="2 3">
    <name type="scientific">Actinomadura meridiana</name>
    <dbReference type="NCBI Taxonomy" id="559626"/>
    <lineage>
        <taxon>Bacteria</taxon>
        <taxon>Bacillati</taxon>
        <taxon>Actinomycetota</taxon>
        <taxon>Actinomycetes</taxon>
        <taxon>Streptosporangiales</taxon>
        <taxon>Thermomonosporaceae</taxon>
        <taxon>Actinomadura</taxon>
    </lineage>
</organism>
<feature type="compositionally biased region" description="Basic residues" evidence="1">
    <location>
        <begin position="136"/>
        <end position="153"/>
    </location>
</feature>
<name>A0ABP8BU93_9ACTN</name>
<accession>A0ABP8BU93</accession>
<evidence type="ECO:0000313" key="3">
    <source>
        <dbReference type="Proteomes" id="UP001501710"/>
    </source>
</evidence>
<keyword evidence="3" id="KW-1185">Reference proteome</keyword>
<reference evidence="3" key="1">
    <citation type="journal article" date="2019" name="Int. J. Syst. Evol. Microbiol.">
        <title>The Global Catalogue of Microorganisms (GCM) 10K type strain sequencing project: providing services to taxonomists for standard genome sequencing and annotation.</title>
        <authorList>
            <consortium name="The Broad Institute Genomics Platform"/>
            <consortium name="The Broad Institute Genome Sequencing Center for Infectious Disease"/>
            <person name="Wu L."/>
            <person name="Ma J."/>
        </authorList>
    </citation>
    <scope>NUCLEOTIDE SEQUENCE [LARGE SCALE GENOMIC DNA]</scope>
    <source>
        <strain evidence="3">JCM 17440</strain>
    </source>
</reference>
<feature type="region of interest" description="Disordered" evidence="1">
    <location>
        <begin position="101"/>
        <end position="181"/>
    </location>
</feature>
<comment type="caution">
    <text evidence="2">The sequence shown here is derived from an EMBL/GenBank/DDBJ whole genome shotgun (WGS) entry which is preliminary data.</text>
</comment>
<dbReference type="RefSeq" id="WP_344890878.1">
    <property type="nucleotide sequence ID" value="NZ_BAABAS010000004.1"/>
</dbReference>
<proteinExistence type="predicted"/>
<feature type="region of interest" description="Disordered" evidence="1">
    <location>
        <begin position="48"/>
        <end position="80"/>
    </location>
</feature>
<dbReference type="Pfam" id="PF12277">
    <property type="entry name" value="DUF3618"/>
    <property type="match status" value="1"/>
</dbReference>
<sequence length="181" mass="19875">MTTQGKHGADAGTEELRQEVDRARHDLGDTVEQLAAKADVKAMAKEKIARVRGRARETASSTRDAAARARGDGSAEQAKRGGVAVASVGALALGALVVWRHHSSSSGTGLRQGMKTRMPSPASRHSTSRHSTPWRGKSRHGWSRHGRSRRGKSRWATMVPARGRTRPWQRRTSRGRRRTFL</sequence>
<feature type="compositionally biased region" description="Basic and acidic residues" evidence="1">
    <location>
        <begin position="48"/>
        <end position="57"/>
    </location>
</feature>
<evidence type="ECO:0000313" key="2">
    <source>
        <dbReference type="EMBL" id="GAA4226434.1"/>
    </source>
</evidence>
<feature type="compositionally biased region" description="Basic residues" evidence="1">
    <location>
        <begin position="163"/>
        <end position="181"/>
    </location>
</feature>
<feature type="compositionally biased region" description="Basic and acidic residues" evidence="1">
    <location>
        <begin position="65"/>
        <end position="79"/>
    </location>
</feature>
<gene>
    <name evidence="2" type="ORF">GCM10022254_11440</name>
</gene>
<protein>
    <recommendedName>
        <fullName evidence="4">DUF3618 domain-containing protein</fullName>
    </recommendedName>
</protein>
<evidence type="ECO:0008006" key="4">
    <source>
        <dbReference type="Google" id="ProtNLM"/>
    </source>
</evidence>
<dbReference type="Proteomes" id="UP001501710">
    <property type="component" value="Unassembled WGS sequence"/>
</dbReference>
<dbReference type="InterPro" id="IPR022062">
    <property type="entry name" value="DUF3618"/>
</dbReference>
<evidence type="ECO:0000256" key="1">
    <source>
        <dbReference type="SAM" id="MobiDB-lite"/>
    </source>
</evidence>